<protein>
    <submittedName>
        <fullName evidence="4">Glycosyltransferase</fullName>
    </submittedName>
</protein>
<evidence type="ECO:0000313" key="4">
    <source>
        <dbReference type="EMBL" id="RGR58483.1"/>
    </source>
</evidence>
<dbReference type="PANTHER" id="PTHR12526">
    <property type="entry name" value="GLYCOSYLTRANSFERASE"/>
    <property type="match status" value="1"/>
</dbReference>
<keyword evidence="2 4" id="KW-0808">Transferase</keyword>
<dbReference type="Proteomes" id="UP000283652">
    <property type="component" value="Unassembled WGS sequence"/>
</dbReference>
<dbReference type="InterPro" id="IPR001296">
    <property type="entry name" value="Glyco_trans_1"/>
</dbReference>
<proteinExistence type="predicted"/>
<organism evidence="4 5">
    <name type="scientific">Dorea formicigenerans</name>
    <dbReference type="NCBI Taxonomy" id="39486"/>
    <lineage>
        <taxon>Bacteria</taxon>
        <taxon>Bacillati</taxon>
        <taxon>Bacillota</taxon>
        <taxon>Clostridia</taxon>
        <taxon>Lachnospirales</taxon>
        <taxon>Lachnospiraceae</taxon>
        <taxon>Dorea</taxon>
    </lineage>
</organism>
<dbReference type="SUPFAM" id="SSF53756">
    <property type="entry name" value="UDP-Glycosyltransferase/glycogen phosphorylase"/>
    <property type="match status" value="1"/>
</dbReference>
<gene>
    <name evidence="4" type="ORF">DWY33_09465</name>
</gene>
<name>A0A412EZS9_9FIRM</name>
<dbReference type="RefSeq" id="WP_118398683.1">
    <property type="nucleotide sequence ID" value="NZ_QRUK01000016.1"/>
</dbReference>
<dbReference type="EMBL" id="QRUK01000016">
    <property type="protein sequence ID" value="RGR58483.1"/>
    <property type="molecule type" value="Genomic_DNA"/>
</dbReference>
<reference evidence="4 5" key="1">
    <citation type="submission" date="2018-08" db="EMBL/GenBank/DDBJ databases">
        <title>A genome reference for cultivated species of the human gut microbiota.</title>
        <authorList>
            <person name="Zou Y."/>
            <person name="Xue W."/>
            <person name="Luo G."/>
        </authorList>
    </citation>
    <scope>NUCLEOTIDE SEQUENCE [LARGE SCALE GENOMIC DNA]</scope>
    <source>
        <strain evidence="4 5">AF25-11</strain>
    </source>
</reference>
<dbReference type="PANTHER" id="PTHR12526:SF629">
    <property type="entry name" value="TEICHURONIC ACID BIOSYNTHESIS GLYCOSYLTRANSFERASE TUAH-RELATED"/>
    <property type="match status" value="1"/>
</dbReference>
<evidence type="ECO:0000256" key="2">
    <source>
        <dbReference type="ARBA" id="ARBA00022679"/>
    </source>
</evidence>
<evidence type="ECO:0000313" key="5">
    <source>
        <dbReference type="Proteomes" id="UP000283652"/>
    </source>
</evidence>
<accession>A0A412EZS9</accession>
<dbReference type="Gene3D" id="3.40.50.2000">
    <property type="entry name" value="Glycogen Phosphorylase B"/>
    <property type="match status" value="2"/>
</dbReference>
<feature type="domain" description="Glycosyl transferase family 1" evidence="3">
    <location>
        <begin position="169"/>
        <end position="324"/>
    </location>
</feature>
<evidence type="ECO:0000256" key="1">
    <source>
        <dbReference type="ARBA" id="ARBA00022676"/>
    </source>
</evidence>
<dbReference type="Pfam" id="PF00534">
    <property type="entry name" value="Glycos_transf_1"/>
    <property type="match status" value="1"/>
</dbReference>
<evidence type="ECO:0000259" key="3">
    <source>
        <dbReference type="Pfam" id="PF00534"/>
    </source>
</evidence>
<comment type="caution">
    <text evidence="4">The sequence shown here is derived from an EMBL/GenBank/DDBJ whole genome shotgun (WGS) entry which is preliminary data.</text>
</comment>
<dbReference type="GO" id="GO:0016757">
    <property type="term" value="F:glycosyltransferase activity"/>
    <property type="evidence" value="ECO:0007669"/>
    <property type="project" value="UniProtKB-KW"/>
</dbReference>
<sequence length="358" mass="42360">MKKRIKIFLGGYVNFPNAQNVNCDNIAKYLDKSKFEVHTMYVNKKPCDKKYYKQQGIYLHRMLQHRVIWRWCKYLVMLFGKYDIYYLPKMEQIDIEFVKKHKKDAVFISSVEGVVGEQISTTNQVIKEKYFLMDDVFSISKCIKESVKYYWNIDTKVLYLGVEGSTTNKNELSKKKIEKVIWIGSVIDRKRPEYLVECAEKFPRLQFIMIGDGNEQEKIRKLIKDKGLKNLKMTGRIPNEKVYEELQKADLLLMTSDKEGLPKVIAEAMISGVPVIYINECYNVDYIQNAENGYAVADLELMMNTIQKLIDEPYTYQKLASNALKSIQNYRWDNLIKEYEKYFLEQYKCKFKKTLTKE</sequence>
<dbReference type="AlphaFoldDB" id="A0A412EZS9"/>
<keyword evidence="1" id="KW-0328">Glycosyltransferase</keyword>